<evidence type="ECO:0000256" key="4">
    <source>
        <dbReference type="ARBA" id="ARBA00023163"/>
    </source>
</evidence>
<evidence type="ECO:0000313" key="8">
    <source>
        <dbReference type="EMBL" id="MBR7747348.1"/>
    </source>
</evidence>
<dbReference type="InterPro" id="IPR036390">
    <property type="entry name" value="WH_DNA-bd_sf"/>
</dbReference>
<evidence type="ECO:0000256" key="5">
    <source>
        <dbReference type="HAMAP-Rule" id="MF_00081"/>
    </source>
</evidence>
<comment type="similarity">
    <text evidence="5">Belongs to the HrcA family.</text>
</comment>
<dbReference type="Pfam" id="PF01628">
    <property type="entry name" value="HrcA"/>
    <property type="match status" value="1"/>
</dbReference>
<protein>
    <recommendedName>
        <fullName evidence="5">Heat-inducible transcription repressor HrcA</fullName>
    </recommendedName>
</protein>
<dbReference type="InterPro" id="IPR005104">
    <property type="entry name" value="WHTH_HrcA_DNA-bd"/>
</dbReference>
<comment type="function">
    <text evidence="5">Negative regulator of class I heat shock genes (grpE-dnaK-dnaJ and groELS operons). Prevents heat-shock induction of these operons.</text>
</comment>
<gene>
    <name evidence="5 8" type="primary">hrcA</name>
    <name evidence="8" type="ORF">KDM92_12215</name>
</gene>
<dbReference type="Gene3D" id="1.10.10.10">
    <property type="entry name" value="Winged helix-like DNA-binding domain superfamily/Winged helix DNA-binding domain"/>
    <property type="match status" value="1"/>
</dbReference>
<reference evidence="8 9" key="1">
    <citation type="submission" date="2021-04" db="EMBL/GenBank/DDBJ databases">
        <title>novel species isolated from subtropical streams in China.</title>
        <authorList>
            <person name="Lu H."/>
        </authorList>
    </citation>
    <scope>NUCLEOTIDE SEQUENCE [LARGE SCALE GENOMIC DNA]</scope>
    <source>
        <strain evidence="8 9">BYS107W</strain>
    </source>
</reference>
<keyword evidence="2 5" id="KW-0805">Transcription regulation</keyword>
<evidence type="ECO:0000256" key="2">
    <source>
        <dbReference type="ARBA" id="ARBA00023015"/>
    </source>
</evidence>
<feature type="domain" description="Heat-inducible transcription repressor HrcA C-terminal" evidence="6">
    <location>
        <begin position="109"/>
        <end position="327"/>
    </location>
</feature>
<dbReference type="GO" id="GO:0045892">
    <property type="term" value="P:negative regulation of DNA-templated transcription"/>
    <property type="evidence" value="ECO:0007669"/>
    <property type="project" value="UniProtKB-UniRule"/>
</dbReference>
<keyword evidence="4 5" id="KW-0804">Transcription</keyword>
<evidence type="ECO:0000313" key="9">
    <source>
        <dbReference type="Proteomes" id="UP000680158"/>
    </source>
</evidence>
<evidence type="ECO:0000256" key="1">
    <source>
        <dbReference type="ARBA" id="ARBA00022491"/>
    </source>
</evidence>
<accession>A0A941DGS8</accession>
<dbReference type="NCBIfam" id="TIGR00331">
    <property type="entry name" value="hrcA"/>
    <property type="match status" value="1"/>
</dbReference>
<dbReference type="AlphaFoldDB" id="A0A941DGS8"/>
<evidence type="ECO:0000259" key="6">
    <source>
        <dbReference type="Pfam" id="PF01628"/>
    </source>
</evidence>
<sequence length="343" mass="37735">MQLDTRAQTLLKALVERYIADGQPVGSRELSKISGLELSPATIRNVMSDLEDMGFVTSPHTSSGRIPTPRGYRIFVDQLLTVQELDETVLESALGARMPSSIIAGSPQKMIANAAQVLSSLSQFAGVVMTARQESVFKQVEFLRLSEKRILLVVVTPNDEVHNRLLLTDVDYTPTQLIQAANYLNQNFGGQSFDQARVNIKRELRELQGDMNRLMHAALQAGSEAMAENTEDMVISGERNLLNVRDLSSNMSSLRRLFDLFEQKSGLMQLLDVSSNASGVRIFIGGESQLVPMEEMSVVTAPYEVNGKIVGTLGVIGPTRMAYERVIPIVDITAKLLSNALNH</sequence>
<dbReference type="Gene3D" id="3.30.450.40">
    <property type="match status" value="1"/>
</dbReference>
<dbReference type="Pfam" id="PF03444">
    <property type="entry name" value="WHD_HrcA"/>
    <property type="match status" value="1"/>
</dbReference>
<name>A0A941DGS8_9BURK</name>
<dbReference type="Proteomes" id="UP000680158">
    <property type="component" value="Unassembled WGS sequence"/>
</dbReference>
<evidence type="ECO:0000256" key="3">
    <source>
        <dbReference type="ARBA" id="ARBA00023016"/>
    </source>
</evidence>
<dbReference type="RefSeq" id="WP_212684752.1">
    <property type="nucleotide sequence ID" value="NZ_JAGSPM010000007.1"/>
</dbReference>
<organism evidence="8 9">
    <name type="scientific">Undibacterium baiyunense</name>
    <dbReference type="NCBI Taxonomy" id="2828731"/>
    <lineage>
        <taxon>Bacteria</taxon>
        <taxon>Pseudomonadati</taxon>
        <taxon>Pseudomonadota</taxon>
        <taxon>Betaproteobacteria</taxon>
        <taxon>Burkholderiales</taxon>
        <taxon>Oxalobacteraceae</taxon>
        <taxon>Undibacterium</taxon>
    </lineage>
</organism>
<proteinExistence type="inferred from homology"/>
<dbReference type="SUPFAM" id="SSF46785">
    <property type="entry name" value="Winged helix' DNA-binding domain"/>
    <property type="match status" value="1"/>
</dbReference>
<feature type="domain" description="Winged helix-turn-helix transcription repressor HrcA DNA-binding" evidence="7">
    <location>
        <begin position="6"/>
        <end position="75"/>
    </location>
</feature>
<evidence type="ECO:0000259" key="7">
    <source>
        <dbReference type="Pfam" id="PF03444"/>
    </source>
</evidence>
<dbReference type="EMBL" id="JAGSPM010000007">
    <property type="protein sequence ID" value="MBR7747348.1"/>
    <property type="molecule type" value="Genomic_DNA"/>
</dbReference>
<keyword evidence="3 5" id="KW-0346">Stress response</keyword>
<dbReference type="SUPFAM" id="SSF55781">
    <property type="entry name" value="GAF domain-like"/>
    <property type="match status" value="1"/>
</dbReference>
<dbReference type="InterPro" id="IPR021153">
    <property type="entry name" value="HrcA_C"/>
</dbReference>
<dbReference type="InterPro" id="IPR002571">
    <property type="entry name" value="HrcA"/>
</dbReference>
<dbReference type="PIRSF" id="PIRSF005485">
    <property type="entry name" value="HrcA"/>
    <property type="match status" value="1"/>
</dbReference>
<dbReference type="InterPro" id="IPR029016">
    <property type="entry name" value="GAF-like_dom_sf"/>
</dbReference>
<dbReference type="InterPro" id="IPR036388">
    <property type="entry name" value="WH-like_DNA-bd_sf"/>
</dbReference>
<dbReference type="PANTHER" id="PTHR34824">
    <property type="entry name" value="HEAT-INDUCIBLE TRANSCRIPTION REPRESSOR HRCA"/>
    <property type="match status" value="1"/>
</dbReference>
<keyword evidence="1 5" id="KW-0678">Repressor</keyword>
<dbReference type="HAMAP" id="MF_00081">
    <property type="entry name" value="HrcA"/>
    <property type="match status" value="1"/>
</dbReference>
<keyword evidence="9" id="KW-1185">Reference proteome</keyword>
<dbReference type="GO" id="GO:0003677">
    <property type="term" value="F:DNA binding"/>
    <property type="evidence" value="ECO:0007669"/>
    <property type="project" value="InterPro"/>
</dbReference>
<dbReference type="PANTHER" id="PTHR34824:SF1">
    <property type="entry name" value="HEAT-INDUCIBLE TRANSCRIPTION REPRESSOR HRCA"/>
    <property type="match status" value="1"/>
</dbReference>
<comment type="caution">
    <text evidence="8">The sequence shown here is derived from an EMBL/GenBank/DDBJ whole genome shotgun (WGS) entry which is preliminary data.</text>
</comment>